<dbReference type="Proteomes" id="UP000033924">
    <property type="component" value="Unassembled WGS sequence"/>
</dbReference>
<dbReference type="EMBL" id="JXNU01000003">
    <property type="protein sequence ID" value="KKF37678.1"/>
    <property type="molecule type" value="Genomic_DNA"/>
</dbReference>
<proteinExistence type="predicted"/>
<dbReference type="GO" id="GO:0045892">
    <property type="term" value="P:negative regulation of DNA-templated transcription"/>
    <property type="evidence" value="ECO:0007669"/>
    <property type="project" value="InterPro"/>
</dbReference>
<dbReference type="Pfam" id="PF07022">
    <property type="entry name" value="Phage_CI_repr"/>
    <property type="match status" value="1"/>
</dbReference>
<feature type="compositionally biased region" description="Polar residues" evidence="1">
    <location>
        <begin position="85"/>
        <end position="101"/>
    </location>
</feature>
<evidence type="ECO:0000313" key="3">
    <source>
        <dbReference type="EMBL" id="KKF37678.1"/>
    </source>
</evidence>
<feature type="region of interest" description="Disordered" evidence="1">
    <location>
        <begin position="85"/>
        <end position="105"/>
    </location>
</feature>
<sequence>MEYRKENKFAFDEVRKESFIRRLKSVIGERSIRAAAKEWGLSFSTLNNYITRGTEPSFVAMQAIAFAEGISLDWLAFGLGDSNVNHSTEGPQQGNSTSAKSDSTDKEHLRTAWATAFEFMGKAEAEALLKIIINGGARSIIKLAEHDTTLDETFMLLPPELKERAIDLIDAHVEAKKGASEEGEVNSTDSLAQEAKRAG</sequence>
<feature type="region of interest" description="Disordered" evidence="1">
    <location>
        <begin position="176"/>
        <end position="199"/>
    </location>
</feature>
<dbReference type="AlphaFoldDB" id="A0A0M2KKB7"/>
<dbReference type="RefSeq" id="WP_016192743.1">
    <property type="nucleotide sequence ID" value="NZ_CP089932.1"/>
</dbReference>
<dbReference type="GO" id="GO:0003677">
    <property type="term" value="F:DNA binding"/>
    <property type="evidence" value="ECO:0007669"/>
    <property type="project" value="InterPro"/>
</dbReference>
<evidence type="ECO:0000259" key="2">
    <source>
        <dbReference type="Pfam" id="PF07022"/>
    </source>
</evidence>
<gene>
    <name evidence="3" type="ORF">SY86_23395</name>
</gene>
<dbReference type="InterPro" id="IPR010744">
    <property type="entry name" value="Phage_CI_N"/>
</dbReference>
<dbReference type="Gene3D" id="1.10.260.40">
    <property type="entry name" value="lambda repressor-like DNA-binding domains"/>
    <property type="match status" value="1"/>
</dbReference>
<evidence type="ECO:0000313" key="4">
    <source>
        <dbReference type="Proteomes" id="UP000033924"/>
    </source>
</evidence>
<dbReference type="STRING" id="65700.SY86_23395"/>
<organism evidence="3 4">
    <name type="scientific">Erwinia tracheiphila</name>
    <dbReference type="NCBI Taxonomy" id="65700"/>
    <lineage>
        <taxon>Bacteria</taxon>
        <taxon>Pseudomonadati</taxon>
        <taxon>Pseudomonadota</taxon>
        <taxon>Gammaproteobacteria</taxon>
        <taxon>Enterobacterales</taxon>
        <taxon>Erwiniaceae</taxon>
        <taxon>Erwinia</taxon>
    </lineage>
</organism>
<evidence type="ECO:0000256" key="1">
    <source>
        <dbReference type="SAM" id="MobiDB-lite"/>
    </source>
</evidence>
<name>A0A0M2KKB7_9GAMM</name>
<dbReference type="InterPro" id="IPR010982">
    <property type="entry name" value="Lambda_DNA-bd_dom_sf"/>
</dbReference>
<reference evidence="3 4" key="1">
    <citation type="submission" date="2015-01" db="EMBL/GenBank/DDBJ databases">
        <title>Erwinia tracheiphila.</title>
        <authorList>
            <person name="Shapiro L.R."/>
        </authorList>
    </citation>
    <scope>NUCLEOTIDE SEQUENCE [LARGE SCALE GENOMIC DNA]</scope>
    <source>
        <strain evidence="3 4">BuffGH</strain>
    </source>
</reference>
<comment type="caution">
    <text evidence="3">The sequence shown here is derived from an EMBL/GenBank/DDBJ whole genome shotgun (WGS) entry which is preliminary data.</text>
</comment>
<dbReference type="PATRIC" id="fig|65700.7.peg.5814"/>
<feature type="domain" description="Bacteriophage CI repressor N-terminal" evidence="2">
    <location>
        <begin position="19"/>
        <end position="81"/>
    </location>
</feature>
<protein>
    <recommendedName>
        <fullName evidence="2">Bacteriophage CI repressor N-terminal domain-containing protein</fullName>
    </recommendedName>
</protein>
<dbReference type="SUPFAM" id="SSF47413">
    <property type="entry name" value="lambda repressor-like DNA-binding domains"/>
    <property type="match status" value="1"/>
</dbReference>
<accession>A0A0M2KKB7</accession>
<keyword evidence="4" id="KW-1185">Reference proteome</keyword>